<dbReference type="RefSeq" id="XP_026623127.1">
    <property type="nucleotide sequence ID" value="XM_026767407.1"/>
</dbReference>
<dbReference type="EMBL" id="KZ852063">
    <property type="protein sequence ID" value="RDH30105.1"/>
    <property type="molecule type" value="Genomic_DNA"/>
</dbReference>
<sequence>MGCDFDGISGLAVTDRLRMLTFDGHDTIYDLPSGCSKFRVLQEDTVRTLVRWEDRLAPTPSYLLPFSDGLLFTWRMRVFQQSCLSVVSPSCRPHPLHVSAAITSVKCLVTCILG</sequence>
<reference evidence="1 2" key="1">
    <citation type="submission" date="2018-07" db="EMBL/GenBank/DDBJ databases">
        <title>The genomes of Aspergillus section Nigri reveals drivers in fungal speciation.</title>
        <authorList>
            <consortium name="DOE Joint Genome Institute"/>
            <person name="Vesth T.C."/>
            <person name="Nybo J."/>
            <person name="Theobald S."/>
            <person name="Brandl J."/>
            <person name="Frisvad J.C."/>
            <person name="Nielsen K.F."/>
            <person name="Lyhne E.K."/>
            <person name="Kogle M.E."/>
            <person name="Kuo A."/>
            <person name="Riley R."/>
            <person name="Clum A."/>
            <person name="Nolan M."/>
            <person name="Lipzen A."/>
            <person name="Salamov A."/>
            <person name="Henrissat B."/>
            <person name="Wiebenga A."/>
            <person name="De vries R.P."/>
            <person name="Grigoriev I.V."/>
            <person name="Mortensen U.H."/>
            <person name="Andersen M.R."/>
            <person name="Baker S.E."/>
        </authorList>
    </citation>
    <scope>NUCLEOTIDE SEQUENCE [LARGE SCALE GENOMIC DNA]</scope>
    <source>
        <strain evidence="1 2">CBS 139.54b</strain>
    </source>
</reference>
<gene>
    <name evidence="1" type="ORF">BDQ94DRAFT_149575</name>
</gene>
<organism evidence="1 2">
    <name type="scientific">Aspergillus welwitschiae</name>
    <dbReference type="NCBI Taxonomy" id="1341132"/>
    <lineage>
        <taxon>Eukaryota</taxon>
        <taxon>Fungi</taxon>
        <taxon>Dikarya</taxon>
        <taxon>Ascomycota</taxon>
        <taxon>Pezizomycotina</taxon>
        <taxon>Eurotiomycetes</taxon>
        <taxon>Eurotiomycetidae</taxon>
        <taxon>Eurotiales</taxon>
        <taxon>Aspergillaceae</taxon>
        <taxon>Aspergillus</taxon>
        <taxon>Aspergillus subgen. Circumdati</taxon>
    </lineage>
</organism>
<name>A0A3F3PT99_9EURO</name>
<evidence type="ECO:0000313" key="2">
    <source>
        <dbReference type="Proteomes" id="UP000253729"/>
    </source>
</evidence>
<dbReference type="GeneID" id="38135763"/>
<proteinExistence type="predicted"/>
<dbReference type="AlphaFoldDB" id="A0A3F3PT99"/>
<evidence type="ECO:0000313" key="1">
    <source>
        <dbReference type="EMBL" id="RDH30105.1"/>
    </source>
</evidence>
<keyword evidence="2" id="KW-1185">Reference proteome</keyword>
<protein>
    <submittedName>
        <fullName evidence="1">Uncharacterized protein</fullName>
    </submittedName>
</protein>
<dbReference type="Proteomes" id="UP000253729">
    <property type="component" value="Unassembled WGS sequence"/>
</dbReference>
<accession>A0A3F3PT99</accession>